<dbReference type="SUPFAM" id="SSF48371">
    <property type="entry name" value="ARM repeat"/>
    <property type="match status" value="1"/>
</dbReference>
<sequence>MREYILEKLKEHIETGKKEILQSFFQTGKSGYAENDIFIGVRVPMQRKVAKEIYKDIPIDKIPKLLEDPIHEVRLTTLFIMIHHYEKSKDNIKKHIYEMYLKNTHKVNNWDLVDASAHKIVGRYIYDYNLDRKILYKLAESKDLWTQRISVVANWYLISKNEIEHIFKISKKLLDHKHHLIHKASGWMLREAGKKDIGALKEFIKENYSNMPRTMLRYSIEKFPELERKNYLKGEFNL</sequence>
<dbReference type="CDD" id="cd06561">
    <property type="entry name" value="AlkD_like"/>
    <property type="match status" value="1"/>
</dbReference>
<protein>
    <submittedName>
        <fullName evidence="1">DNA alkylation repair protein</fullName>
    </submittedName>
</protein>
<accession>A0A2N5ZKD1</accession>
<dbReference type="InterPro" id="IPR016024">
    <property type="entry name" value="ARM-type_fold"/>
</dbReference>
<evidence type="ECO:0000313" key="2">
    <source>
        <dbReference type="Proteomes" id="UP000234857"/>
    </source>
</evidence>
<comment type="caution">
    <text evidence="1">The sequence shown here is derived from an EMBL/GenBank/DDBJ whole genome shotgun (WGS) entry which is preliminary data.</text>
</comment>
<organism evidence="1 2">
    <name type="scientific">Muiribacterium halophilum</name>
    <dbReference type="NCBI Taxonomy" id="2053465"/>
    <lineage>
        <taxon>Bacteria</taxon>
        <taxon>Candidatus Muiribacteriota</taxon>
        <taxon>Candidatus Muiribacteriia</taxon>
        <taxon>Candidatus Muiribacteriales</taxon>
        <taxon>Candidatus Muiribacteriaceae</taxon>
        <taxon>Candidatus Muiribacterium</taxon>
    </lineage>
</organism>
<dbReference type="Gene3D" id="1.25.10.90">
    <property type="match status" value="1"/>
</dbReference>
<gene>
    <name evidence="1" type="ORF">C0601_02545</name>
</gene>
<proteinExistence type="predicted"/>
<reference evidence="1 2" key="1">
    <citation type="submission" date="2017-11" db="EMBL/GenBank/DDBJ databases">
        <title>Genome-resolved metagenomics identifies genetic mobility, metabolic interactions, and unexpected diversity in perchlorate-reducing communities.</title>
        <authorList>
            <person name="Barnum T.P."/>
            <person name="Figueroa I.A."/>
            <person name="Carlstrom C.I."/>
            <person name="Lucas L.N."/>
            <person name="Engelbrektson A.L."/>
            <person name="Coates J.D."/>
        </authorList>
    </citation>
    <scope>NUCLEOTIDE SEQUENCE [LARGE SCALE GENOMIC DNA]</scope>
    <source>
        <strain evidence="1">BM706</strain>
    </source>
</reference>
<dbReference type="PANTHER" id="PTHR34070:SF1">
    <property type="entry name" value="DNA ALKYLATION REPAIR PROTEIN"/>
    <property type="match status" value="1"/>
</dbReference>
<evidence type="ECO:0000313" key="1">
    <source>
        <dbReference type="EMBL" id="PLX19157.1"/>
    </source>
</evidence>
<name>A0A2N5ZKD1_MUIH1</name>
<dbReference type="EMBL" id="PKTG01000039">
    <property type="protein sequence ID" value="PLX19157.1"/>
    <property type="molecule type" value="Genomic_DNA"/>
</dbReference>
<dbReference type="AlphaFoldDB" id="A0A2N5ZKD1"/>
<dbReference type="PANTHER" id="PTHR34070">
    <property type="entry name" value="ARMADILLO-TYPE FOLD"/>
    <property type="match status" value="1"/>
</dbReference>
<dbReference type="InterPro" id="IPR014825">
    <property type="entry name" value="DNA_alkylation"/>
</dbReference>
<dbReference type="Proteomes" id="UP000234857">
    <property type="component" value="Unassembled WGS sequence"/>
</dbReference>
<dbReference type="Pfam" id="PF08713">
    <property type="entry name" value="DNA_alkylation"/>
    <property type="match status" value="1"/>
</dbReference>